<proteinExistence type="predicted"/>
<evidence type="ECO:0000256" key="1">
    <source>
        <dbReference type="SAM" id="Phobius"/>
    </source>
</evidence>
<dbReference type="InterPro" id="IPR050706">
    <property type="entry name" value="Cyclic-di-GMP_PDE-like"/>
</dbReference>
<dbReference type="PROSITE" id="PS50883">
    <property type="entry name" value="EAL"/>
    <property type="match status" value="1"/>
</dbReference>
<dbReference type="GO" id="GO:0071111">
    <property type="term" value="F:cyclic-guanylate-specific phosphodiesterase activity"/>
    <property type="evidence" value="ECO:0007669"/>
    <property type="project" value="UniProtKB-EC"/>
</dbReference>
<keyword evidence="1" id="KW-0812">Transmembrane</keyword>
<keyword evidence="1" id="KW-0472">Membrane</keyword>
<keyword evidence="1" id="KW-1133">Transmembrane helix</keyword>
<evidence type="ECO:0000259" key="2">
    <source>
        <dbReference type="PROSITE" id="PS50883"/>
    </source>
</evidence>
<dbReference type="Pfam" id="PF00990">
    <property type="entry name" value="GGDEF"/>
    <property type="match status" value="1"/>
</dbReference>
<dbReference type="InterPro" id="IPR035919">
    <property type="entry name" value="EAL_sf"/>
</dbReference>
<dbReference type="Pfam" id="PF00563">
    <property type="entry name" value="EAL"/>
    <property type="match status" value="1"/>
</dbReference>
<reference evidence="5" key="1">
    <citation type="submission" date="2015-05" db="EMBL/GenBank/DDBJ databases">
        <authorList>
            <person name="Rodrigo-Torres Lidia"/>
            <person name="Arahal R.David."/>
        </authorList>
    </citation>
    <scope>NUCLEOTIDE SEQUENCE [LARGE SCALE GENOMIC DNA]</scope>
    <source>
        <strain evidence="5">CECT 7321</strain>
    </source>
</reference>
<accession>A0A0H5D0J3</accession>
<evidence type="ECO:0000313" key="4">
    <source>
        <dbReference type="EMBL" id="CRL10752.1"/>
    </source>
</evidence>
<dbReference type="RefSeq" id="WP_008559468.1">
    <property type="nucleotide sequence ID" value="NZ_CAKZKN010000099.1"/>
</dbReference>
<dbReference type="InterPro" id="IPR029787">
    <property type="entry name" value="Nucleotide_cyclase"/>
</dbReference>
<dbReference type="Proteomes" id="UP000043764">
    <property type="component" value="Unassembled WGS sequence"/>
</dbReference>
<dbReference type="SMART" id="SM00267">
    <property type="entry name" value="GGDEF"/>
    <property type="match status" value="1"/>
</dbReference>
<dbReference type="InterPro" id="IPR043128">
    <property type="entry name" value="Rev_trsase/Diguanyl_cyclase"/>
</dbReference>
<dbReference type="STRING" id="481446.NIT7645_02058"/>
<gene>
    <name evidence="4" type="primary">dosP</name>
    <name evidence="4" type="ORF">NIT7321_01600</name>
</gene>
<protein>
    <submittedName>
        <fullName evidence="4">Oxygen sensor protein DosP</fullName>
        <ecNumber evidence="4">3.1.4.52</ecNumber>
    </submittedName>
</protein>
<dbReference type="CDD" id="cd01948">
    <property type="entry name" value="EAL"/>
    <property type="match status" value="1"/>
</dbReference>
<organism evidence="4 5">
    <name type="scientific">Phaeobacter italicus</name>
    <dbReference type="NCBI Taxonomy" id="481446"/>
    <lineage>
        <taxon>Bacteria</taxon>
        <taxon>Pseudomonadati</taxon>
        <taxon>Pseudomonadota</taxon>
        <taxon>Alphaproteobacteria</taxon>
        <taxon>Rhodobacterales</taxon>
        <taxon>Roseobacteraceae</taxon>
        <taxon>Phaeobacter</taxon>
    </lineage>
</organism>
<keyword evidence="5" id="KW-1185">Reference proteome</keyword>
<dbReference type="PANTHER" id="PTHR33121:SF70">
    <property type="entry name" value="SIGNALING PROTEIN YKOW"/>
    <property type="match status" value="1"/>
</dbReference>
<dbReference type="Gene3D" id="3.30.70.270">
    <property type="match status" value="1"/>
</dbReference>
<dbReference type="SUPFAM" id="SSF141868">
    <property type="entry name" value="EAL domain-like"/>
    <property type="match status" value="1"/>
</dbReference>
<dbReference type="PANTHER" id="PTHR33121">
    <property type="entry name" value="CYCLIC DI-GMP PHOSPHODIESTERASE PDEF"/>
    <property type="match status" value="1"/>
</dbReference>
<dbReference type="PROSITE" id="PS50887">
    <property type="entry name" value="GGDEF"/>
    <property type="match status" value="1"/>
</dbReference>
<evidence type="ECO:0000313" key="5">
    <source>
        <dbReference type="Proteomes" id="UP000043764"/>
    </source>
</evidence>
<dbReference type="SMART" id="SM00052">
    <property type="entry name" value="EAL"/>
    <property type="match status" value="1"/>
</dbReference>
<dbReference type="NCBIfam" id="TIGR00254">
    <property type="entry name" value="GGDEF"/>
    <property type="match status" value="1"/>
</dbReference>
<dbReference type="AlphaFoldDB" id="A0A0H5D0J3"/>
<dbReference type="SUPFAM" id="SSF55073">
    <property type="entry name" value="Nucleotide cyclase"/>
    <property type="match status" value="1"/>
</dbReference>
<dbReference type="GeneID" id="78398301"/>
<feature type="transmembrane region" description="Helical" evidence="1">
    <location>
        <begin position="16"/>
        <end position="38"/>
    </location>
</feature>
<feature type="domain" description="EAL" evidence="2">
    <location>
        <begin position="245"/>
        <end position="500"/>
    </location>
</feature>
<feature type="transmembrane region" description="Helical" evidence="1">
    <location>
        <begin position="44"/>
        <end position="65"/>
    </location>
</feature>
<dbReference type="CDD" id="cd01949">
    <property type="entry name" value="GGDEF"/>
    <property type="match status" value="1"/>
</dbReference>
<dbReference type="EC" id="3.1.4.52" evidence="4"/>
<feature type="domain" description="GGDEF" evidence="3">
    <location>
        <begin position="100"/>
        <end position="236"/>
    </location>
</feature>
<dbReference type="Gene3D" id="3.20.20.450">
    <property type="entry name" value="EAL domain"/>
    <property type="match status" value="1"/>
</dbReference>
<dbReference type="InterPro" id="IPR000160">
    <property type="entry name" value="GGDEF_dom"/>
</dbReference>
<sequence>MTKTLSQTLAHVRKRIVPVLLGPPLLAFLPALTLATFWMGGEAALLIVALGLPLVFAAMGGFAHLRRPGQPRDRLTGMLLRDGFEEVTCEIYDSAAESGLRSAVFMVELDDFKDLAQRHGQETADMLVNRCGDRILSILRPQDSVARISDSRFGVCLTPVLQMDLELAIQLAGRLQTAIEEPISVDGVSVYVSCSIGFCLHGRAPKPAGSDWINAATTALMEAQTNGPSGIRAYTEDMDKRGKARGDVKEELVNALESGQIQAWFQPQICTDTGRVSGFEALARWNHPVRGMIPPMSFLPALEDAGLMERLSEIMLYNALTALKAWDAAGLNVPSVGVNFATDELRNVNLVERIQWELERFGLTPDRLCVEILETVMTDQPDDMIVRNIAALGELGCNIDLDDFGTGHASIAAVQRFRVSRIKIDRSFVMKADRDPEQQKLIAAILTMAERLDLATLAEGVETVGEHALLAQLGCDHVQGFGIGRPMPFDQTLDWIAAHEAKLQDAPVIGRQGK</sequence>
<keyword evidence="4" id="KW-0378">Hydrolase</keyword>
<name>A0A0H5D0J3_9RHOB</name>
<evidence type="ECO:0000259" key="3">
    <source>
        <dbReference type="PROSITE" id="PS50887"/>
    </source>
</evidence>
<dbReference type="EMBL" id="CVRL01000015">
    <property type="protein sequence ID" value="CRL10752.1"/>
    <property type="molecule type" value="Genomic_DNA"/>
</dbReference>
<dbReference type="InterPro" id="IPR001633">
    <property type="entry name" value="EAL_dom"/>
</dbReference>